<organism evidence="9">
    <name type="scientific">uncultured Nocardioidaceae bacterium</name>
    <dbReference type="NCBI Taxonomy" id="253824"/>
    <lineage>
        <taxon>Bacteria</taxon>
        <taxon>Bacillati</taxon>
        <taxon>Actinomycetota</taxon>
        <taxon>Actinomycetes</taxon>
        <taxon>Propionibacteriales</taxon>
        <taxon>Nocardioidaceae</taxon>
        <taxon>environmental samples</taxon>
    </lineage>
</organism>
<dbReference type="InterPro" id="IPR035906">
    <property type="entry name" value="MetI-like_sf"/>
</dbReference>
<keyword evidence="5 7" id="KW-1133">Transmembrane helix</keyword>
<evidence type="ECO:0000256" key="4">
    <source>
        <dbReference type="ARBA" id="ARBA00022692"/>
    </source>
</evidence>
<dbReference type="PROSITE" id="PS50928">
    <property type="entry name" value="ABC_TM1"/>
    <property type="match status" value="1"/>
</dbReference>
<accession>A0A6J4MAK5</accession>
<dbReference type="InterPro" id="IPR000515">
    <property type="entry name" value="MetI-like"/>
</dbReference>
<dbReference type="CDD" id="cd06261">
    <property type="entry name" value="TM_PBP2"/>
    <property type="match status" value="1"/>
</dbReference>
<keyword evidence="6 7" id="KW-0472">Membrane</keyword>
<keyword evidence="2 7" id="KW-0813">Transport</keyword>
<feature type="transmembrane region" description="Helical" evidence="7">
    <location>
        <begin position="97"/>
        <end position="119"/>
    </location>
</feature>
<name>A0A6J4MAK5_9ACTN</name>
<dbReference type="PANTHER" id="PTHR43163">
    <property type="entry name" value="DIPEPTIDE TRANSPORT SYSTEM PERMEASE PROTEIN DPPB-RELATED"/>
    <property type="match status" value="1"/>
</dbReference>
<protein>
    <submittedName>
        <fullName evidence="9">Dipeptide transport system permease protein DppB</fullName>
    </submittedName>
</protein>
<evidence type="ECO:0000256" key="5">
    <source>
        <dbReference type="ARBA" id="ARBA00022989"/>
    </source>
</evidence>
<evidence type="ECO:0000256" key="1">
    <source>
        <dbReference type="ARBA" id="ARBA00004651"/>
    </source>
</evidence>
<evidence type="ECO:0000313" key="9">
    <source>
        <dbReference type="EMBL" id="CAA9354330.1"/>
    </source>
</evidence>
<dbReference type="SUPFAM" id="SSF161098">
    <property type="entry name" value="MetI-like"/>
    <property type="match status" value="1"/>
</dbReference>
<gene>
    <name evidence="9" type="ORF">AVDCRST_MAG46-2810</name>
</gene>
<dbReference type="GO" id="GO:0005886">
    <property type="term" value="C:plasma membrane"/>
    <property type="evidence" value="ECO:0007669"/>
    <property type="project" value="UniProtKB-SubCell"/>
</dbReference>
<feature type="transmembrane region" description="Helical" evidence="7">
    <location>
        <begin position="303"/>
        <end position="327"/>
    </location>
</feature>
<evidence type="ECO:0000256" key="2">
    <source>
        <dbReference type="ARBA" id="ARBA00022448"/>
    </source>
</evidence>
<evidence type="ECO:0000259" key="8">
    <source>
        <dbReference type="PROSITE" id="PS50928"/>
    </source>
</evidence>
<dbReference type="Pfam" id="PF19300">
    <property type="entry name" value="BPD_transp_1_N"/>
    <property type="match status" value="1"/>
</dbReference>
<comment type="subcellular location">
    <subcellularLocation>
        <location evidence="1 7">Cell membrane</location>
        <topology evidence="1 7">Multi-pass membrane protein</topology>
    </subcellularLocation>
</comment>
<dbReference type="EMBL" id="CADCUD010000192">
    <property type="protein sequence ID" value="CAA9354330.1"/>
    <property type="molecule type" value="Genomic_DNA"/>
</dbReference>
<feature type="transmembrane region" description="Helical" evidence="7">
    <location>
        <begin position="131"/>
        <end position="155"/>
    </location>
</feature>
<proteinExistence type="inferred from homology"/>
<keyword evidence="3" id="KW-1003">Cell membrane</keyword>
<comment type="similarity">
    <text evidence="7">Belongs to the binding-protein-dependent transport system permease family.</text>
</comment>
<evidence type="ECO:0000256" key="3">
    <source>
        <dbReference type="ARBA" id="ARBA00022475"/>
    </source>
</evidence>
<dbReference type="GO" id="GO:0055085">
    <property type="term" value="P:transmembrane transport"/>
    <property type="evidence" value="ECO:0007669"/>
    <property type="project" value="InterPro"/>
</dbReference>
<feature type="transmembrane region" description="Helical" evidence="7">
    <location>
        <begin position="255"/>
        <end position="283"/>
    </location>
</feature>
<keyword evidence="4 7" id="KW-0812">Transmembrane</keyword>
<dbReference type="PANTHER" id="PTHR43163:SF6">
    <property type="entry name" value="DIPEPTIDE TRANSPORT SYSTEM PERMEASE PROTEIN DPPB-RELATED"/>
    <property type="match status" value="1"/>
</dbReference>
<feature type="domain" description="ABC transmembrane type-1" evidence="8">
    <location>
        <begin position="95"/>
        <end position="324"/>
    </location>
</feature>
<evidence type="ECO:0000256" key="7">
    <source>
        <dbReference type="RuleBase" id="RU363032"/>
    </source>
</evidence>
<dbReference type="InterPro" id="IPR045621">
    <property type="entry name" value="BPD_transp_1_N"/>
</dbReference>
<feature type="transmembrane region" description="Helical" evidence="7">
    <location>
        <begin position="197"/>
        <end position="217"/>
    </location>
</feature>
<reference evidence="9" key="1">
    <citation type="submission" date="2020-02" db="EMBL/GenBank/DDBJ databases">
        <authorList>
            <person name="Meier V. D."/>
        </authorList>
    </citation>
    <scope>NUCLEOTIDE SEQUENCE</scope>
    <source>
        <strain evidence="9">AVDCRST_MAG46</strain>
    </source>
</reference>
<dbReference type="Pfam" id="PF00528">
    <property type="entry name" value="BPD_transp_1"/>
    <property type="match status" value="1"/>
</dbReference>
<dbReference type="Gene3D" id="1.10.3720.10">
    <property type="entry name" value="MetI-like"/>
    <property type="match status" value="1"/>
</dbReference>
<dbReference type="AlphaFoldDB" id="A0A6J4MAK5"/>
<evidence type="ECO:0000256" key="6">
    <source>
        <dbReference type="ARBA" id="ARBA00023136"/>
    </source>
</evidence>
<sequence length="334" mass="36203">MLRFALRRLALLVPTLIGLSILLFAWVRALPGDPARTLLGQRATPELIAQVNETYGFEDPIVTQYFRYVGAILQGDFGISIRKNEPVLSSFFDKLPATIELTLVALLLAAVIGIPLGYLAARRQGSLLDTAVVSGSLLGVVMPVFFLALLLKYAFAIELGLFATSQREDPRANNEHPTGFYILDGIITGNPGASWDAAMHLVLPAIALGTIPLAIIVRITRAAVSEVVHEDYVRTAEAKGLAPGLINRRHVLRNALLPVVTTVGLQLGLLLSGAVLTETIFAIDGVGGYLFDAIRERDYPVLQGYILFIAIIYSLVNLAVDISYGFIDPRVRVS</sequence>